<dbReference type="OrthoDB" id="4061195at2759"/>
<evidence type="ECO:0000313" key="2">
    <source>
        <dbReference type="EMBL" id="OEJ92337.1"/>
    </source>
</evidence>
<accession>A0A1E5RZF8</accession>
<gene>
    <name evidence="2" type="ORF">AWRI3579_g212</name>
</gene>
<comment type="caution">
    <text evidence="2">The sequence shown here is derived from an EMBL/GenBank/DDBJ whole genome shotgun (WGS) entry which is preliminary data.</text>
</comment>
<sequence>MVNKNEQNNPIPGQINTPNRQQKPTQHTHSTMLRAGSNSALLRASLRCQSTTTAKYTPTTAKYTPTLNQVIIKQIQTGQQKPINEIVNALNEKLSKSSATGQVPKERFYSNDFFTNKNISELISRSKYDYKMYLQNKYSFANDVPPTPYELFTKLDNLSLIQPYHYTLLMKYYYDEKNFKELLSFYVNNSNKKEVFDKLRHNNKRESNTLRDMIIISYLQTCSSKENVDFNILLKFLNNNFLQIDHATFRSLVELFYYKGSVKKDPLDTQSMSKFHEFYKQFMDTQSKARFAKSIPPNRTGLSYLIDLKNHYLPYVYQKNKTPKLSWIMDSMMDHYSYKLFTELYKQYPNDCYSNRSLLYALGKNTQDPKEVRSQRIQAVWNTFFVPRTDPPLCKDDYLAMLRALGELDYENKLEHFFKNSVDIPASLRKDVQLENCYHFYLLNYDGKSNFHSLKQMEEIEKTIGTKSQQSLEFVHSHLKELTQVSNDEHLQKLVLILGMRLVEQKSFDKEMEMNSKGSDGKLLQILQALGLENVEKSLIVYNKLLNSENLQDKSLMIEESHFDFAQISSYTKNIKFYENLLRYLPNNYNNPTNYLMNIIETCVIQLCRRNEEDLAVELFKLNYQKFINLANAKNTKNVSRDIKTLINAMVQGLSKNLKYCSPNDPAHISKCLKSLDEFMFLYLKSFEVLFENQQTNTQSQNPRKNGVFLDDRSMKQILMAVVDLKFGKLSHKDKQLLKTFIDHYNQYKDIYDKNLTSVEKAKIENLITKLVV</sequence>
<feature type="region of interest" description="Disordered" evidence="1">
    <location>
        <begin position="1"/>
        <end position="29"/>
    </location>
</feature>
<reference evidence="3" key="1">
    <citation type="journal article" date="2016" name="Genome Announc.">
        <title>Genome sequences of three species of Hanseniaspora isolated from spontaneous wine fermentations.</title>
        <authorList>
            <person name="Sternes P.R."/>
            <person name="Lee D."/>
            <person name="Kutyna D.R."/>
            <person name="Borneman A.R."/>
        </authorList>
    </citation>
    <scope>NUCLEOTIDE SEQUENCE [LARGE SCALE GENOMIC DNA]</scope>
    <source>
        <strain evidence="3">AWRI3579</strain>
    </source>
</reference>
<dbReference type="EMBL" id="LPNM01000001">
    <property type="protein sequence ID" value="OEJ92337.1"/>
    <property type="molecule type" value="Genomic_DNA"/>
</dbReference>
<protein>
    <submittedName>
        <fullName evidence="2">Uncharacterized protein</fullName>
    </submittedName>
</protein>
<dbReference type="AlphaFoldDB" id="A0A1E5RZF8"/>
<organism evidence="2 3">
    <name type="scientific">Hanseniaspora osmophila</name>
    <dbReference type="NCBI Taxonomy" id="56408"/>
    <lineage>
        <taxon>Eukaryota</taxon>
        <taxon>Fungi</taxon>
        <taxon>Dikarya</taxon>
        <taxon>Ascomycota</taxon>
        <taxon>Saccharomycotina</taxon>
        <taxon>Saccharomycetes</taxon>
        <taxon>Saccharomycodales</taxon>
        <taxon>Saccharomycodaceae</taxon>
        <taxon>Hanseniaspora</taxon>
    </lineage>
</organism>
<evidence type="ECO:0000313" key="3">
    <source>
        <dbReference type="Proteomes" id="UP000095728"/>
    </source>
</evidence>
<keyword evidence="3" id="KW-1185">Reference proteome</keyword>
<dbReference type="InParanoid" id="A0A1E5RZF8"/>
<name>A0A1E5RZF8_9ASCO</name>
<proteinExistence type="predicted"/>
<dbReference type="Proteomes" id="UP000095728">
    <property type="component" value="Unassembled WGS sequence"/>
</dbReference>
<evidence type="ECO:0000256" key="1">
    <source>
        <dbReference type="SAM" id="MobiDB-lite"/>
    </source>
</evidence>